<evidence type="ECO:0000313" key="3">
    <source>
        <dbReference type="EMBL" id="QUX31320.1"/>
    </source>
</evidence>
<organism evidence="3 4">
    <name type="scientific">Nocardiopsis akebiae</name>
    <dbReference type="NCBI Taxonomy" id="2831968"/>
    <lineage>
        <taxon>Bacteria</taxon>
        <taxon>Bacillati</taxon>
        <taxon>Actinomycetota</taxon>
        <taxon>Actinomycetes</taxon>
        <taxon>Streptosporangiales</taxon>
        <taxon>Nocardiopsidaceae</taxon>
        <taxon>Nocardiopsis</taxon>
    </lineage>
</organism>
<feature type="compositionally biased region" description="Low complexity" evidence="1">
    <location>
        <begin position="386"/>
        <end position="399"/>
    </location>
</feature>
<feature type="compositionally biased region" description="Pro residues" evidence="1">
    <location>
        <begin position="55"/>
        <end position="71"/>
    </location>
</feature>
<feature type="region of interest" description="Disordered" evidence="1">
    <location>
        <begin position="360"/>
        <end position="429"/>
    </location>
</feature>
<dbReference type="Pfam" id="PF17765">
    <property type="entry name" value="MLTR_LBD"/>
    <property type="match status" value="1"/>
</dbReference>
<evidence type="ECO:0000313" key="4">
    <source>
        <dbReference type="Proteomes" id="UP000678016"/>
    </source>
</evidence>
<dbReference type="Proteomes" id="UP000678016">
    <property type="component" value="Chromosome"/>
</dbReference>
<dbReference type="Gene3D" id="3.30.450.180">
    <property type="match status" value="1"/>
</dbReference>
<reference evidence="4" key="1">
    <citation type="submission" date="2021-05" db="EMBL/GenBank/DDBJ databases">
        <title>Direct Submission.</title>
        <authorList>
            <person name="Li K."/>
            <person name="Gao J."/>
        </authorList>
    </citation>
    <scope>NUCLEOTIDE SEQUENCE [LARGE SCALE GENOMIC DNA]</scope>
    <source>
        <strain evidence="4">HDS12</strain>
    </source>
</reference>
<dbReference type="EMBL" id="CP074132">
    <property type="protein sequence ID" value="QUX31320.1"/>
    <property type="molecule type" value="Genomic_DNA"/>
</dbReference>
<feature type="region of interest" description="Disordered" evidence="1">
    <location>
        <begin position="1"/>
        <end position="80"/>
    </location>
</feature>
<dbReference type="InterPro" id="IPR041413">
    <property type="entry name" value="MLTR_LBD"/>
</dbReference>
<feature type="domain" description="MmyB-like transcription regulator ligand binding" evidence="2">
    <location>
        <begin position="116"/>
        <end position="203"/>
    </location>
</feature>
<evidence type="ECO:0000259" key="2">
    <source>
        <dbReference type="Pfam" id="PF17765"/>
    </source>
</evidence>
<protein>
    <recommendedName>
        <fullName evidence="2">MmyB-like transcription regulator ligand binding domain-containing protein</fullName>
    </recommendedName>
</protein>
<name>A0ABX8CA73_9ACTN</name>
<feature type="compositionally biased region" description="Basic residues" evidence="1">
    <location>
        <begin position="19"/>
        <end position="35"/>
    </location>
</feature>
<accession>A0ABX8CA73</accession>
<evidence type="ECO:0000256" key="1">
    <source>
        <dbReference type="SAM" id="MobiDB-lite"/>
    </source>
</evidence>
<feature type="region of interest" description="Disordered" evidence="1">
    <location>
        <begin position="202"/>
        <end position="233"/>
    </location>
</feature>
<proteinExistence type="predicted"/>
<keyword evidence="4" id="KW-1185">Reference proteome</keyword>
<sequence>MPWKSTSGGDLDTGDPQPGHHRHRHGVERTLRRRVDRAAGARPGTPPRTRRRSPPRQPAPPPAGPRSPPPGNAVRPCRHPAEWWRWRRRRGGRVDRSSSRSRWAFPDTDDHLYLDRQETVAMSRGRVGTDLRDPRFAQPVEEPSPASEAFRRAWARHDVRPSRGGLVRVGHPQVGAMDPNASKPAIDGTDEQLPVVYHPHRAHADGLPPNRAPIMERRSSSGPTPAAPGPDAHRFPSFVPGISARFPSWSRVLSVTGVLRGDRRERASGGGAVLSAPPSNGWCRPALNLPGIVVSAGGGCLRLCTGVPLGLSAGGMPLDAGGTHRTGAAGRGERVGDGAGIRAPGDPVAASGPYPGAPGPCQPRQRAPTFPCEPERTTADRAACTPARRPGSAPSPRCARTAERRARGPARVQAATNLHNKGRASSYYY</sequence>
<gene>
    <name evidence="3" type="ORF">KGD83_13005</name>
</gene>